<keyword evidence="2" id="KW-1185">Reference proteome</keyword>
<dbReference type="Proteomes" id="UP001153954">
    <property type="component" value="Unassembled WGS sequence"/>
</dbReference>
<sequence>MINCEPQETMNVEVLESMANEIFEEWMFNRPFDGIFGEIFNTSSDSDSSEENPQFRNKRVCIKYFIEDVVHSYRNKEFQSHFRLSRSTVYNLIERFQQKGSFDCNDRIEEFKYERTFLVILWYLANLETLRQIADRFDISKSSAHNNSDYFKFYTIIM</sequence>
<proteinExistence type="predicted"/>
<evidence type="ECO:0008006" key="3">
    <source>
        <dbReference type="Google" id="ProtNLM"/>
    </source>
</evidence>
<evidence type="ECO:0000313" key="1">
    <source>
        <dbReference type="EMBL" id="CAH2088146.1"/>
    </source>
</evidence>
<reference evidence="1" key="1">
    <citation type="submission" date="2022-03" db="EMBL/GenBank/DDBJ databases">
        <authorList>
            <person name="Tunstrom K."/>
        </authorList>
    </citation>
    <scope>NUCLEOTIDE SEQUENCE</scope>
</reference>
<name>A0AAU9TQP2_EUPED</name>
<dbReference type="AlphaFoldDB" id="A0AAU9TQP2"/>
<comment type="caution">
    <text evidence="1">The sequence shown here is derived from an EMBL/GenBank/DDBJ whole genome shotgun (WGS) entry which is preliminary data.</text>
</comment>
<dbReference type="EMBL" id="CAKOGL010000007">
    <property type="protein sequence ID" value="CAH2088146.1"/>
    <property type="molecule type" value="Genomic_DNA"/>
</dbReference>
<evidence type="ECO:0000313" key="2">
    <source>
        <dbReference type="Proteomes" id="UP001153954"/>
    </source>
</evidence>
<gene>
    <name evidence="1" type="ORF">EEDITHA_LOCUS4334</name>
</gene>
<protein>
    <recommendedName>
        <fullName evidence="3">Helix-turn-helix domain-containing protein</fullName>
    </recommendedName>
</protein>
<accession>A0AAU9TQP2</accession>
<organism evidence="1 2">
    <name type="scientific">Euphydryas editha</name>
    <name type="common">Edith's checkerspot</name>
    <dbReference type="NCBI Taxonomy" id="104508"/>
    <lineage>
        <taxon>Eukaryota</taxon>
        <taxon>Metazoa</taxon>
        <taxon>Ecdysozoa</taxon>
        <taxon>Arthropoda</taxon>
        <taxon>Hexapoda</taxon>
        <taxon>Insecta</taxon>
        <taxon>Pterygota</taxon>
        <taxon>Neoptera</taxon>
        <taxon>Endopterygota</taxon>
        <taxon>Lepidoptera</taxon>
        <taxon>Glossata</taxon>
        <taxon>Ditrysia</taxon>
        <taxon>Papilionoidea</taxon>
        <taxon>Nymphalidae</taxon>
        <taxon>Nymphalinae</taxon>
        <taxon>Euphydryas</taxon>
    </lineage>
</organism>